<reference evidence="3 4" key="1">
    <citation type="journal article" date="2015" name="Fungal Genet. Biol.">
        <title>Evolution of novel wood decay mechanisms in Agaricales revealed by the genome sequences of Fistulina hepatica and Cylindrobasidium torrendii.</title>
        <authorList>
            <person name="Floudas D."/>
            <person name="Held B.W."/>
            <person name="Riley R."/>
            <person name="Nagy L.G."/>
            <person name="Koehler G."/>
            <person name="Ransdell A.S."/>
            <person name="Younus H."/>
            <person name="Chow J."/>
            <person name="Chiniquy J."/>
            <person name="Lipzen A."/>
            <person name="Tritt A."/>
            <person name="Sun H."/>
            <person name="Haridas S."/>
            <person name="LaButti K."/>
            <person name="Ohm R.A."/>
            <person name="Kues U."/>
            <person name="Blanchette R.A."/>
            <person name="Grigoriev I.V."/>
            <person name="Minto R.E."/>
            <person name="Hibbett D.S."/>
        </authorList>
    </citation>
    <scope>NUCLEOTIDE SEQUENCE [LARGE SCALE GENOMIC DNA]</scope>
    <source>
        <strain evidence="3 4">ATCC 64428</strain>
    </source>
</reference>
<feature type="region of interest" description="Disordered" evidence="1">
    <location>
        <begin position="299"/>
        <end position="340"/>
    </location>
</feature>
<keyword evidence="4" id="KW-1185">Reference proteome</keyword>
<dbReference type="OrthoDB" id="3033641at2759"/>
<dbReference type="InterPro" id="IPR046496">
    <property type="entry name" value="DUF6589"/>
</dbReference>
<dbReference type="Pfam" id="PF20231">
    <property type="entry name" value="DUF6589"/>
    <property type="match status" value="1"/>
</dbReference>
<organism evidence="3 4">
    <name type="scientific">Fistulina hepatica ATCC 64428</name>
    <dbReference type="NCBI Taxonomy" id="1128425"/>
    <lineage>
        <taxon>Eukaryota</taxon>
        <taxon>Fungi</taxon>
        <taxon>Dikarya</taxon>
        <taxon>Basidiomycota</taxon>
        <taxon>Agaricomycotina</taxon>
        <taxon>Agaricomycetes</taxon>
        <taxon>Agaricomycetidae</taxon>
        <taxon>Agaricales</taxon>
        <taxon>Fistulinaceae</taxon>
        <taxon>Fistulina</taxon>
    </lineage>
</organism>
<protein>
    <recommendedName>
        <fullName evidence="2">DUF6589 domain-containing protein</fullName>
    </recommendedName>
</protein>
<name>A0A0D6ZZI4_9AGAR</name>
<evidence type="ECO:0000313" key="3">
    <source>
        <dbReference type="EMBL" id="KIY43252.1"/>
    </source>
</evidence>
<feature type="compositionally biased region" description="Acidic residues" evidence="1">
    <location>
        <begin position="302"/>
        <end position="332"/>
    </location>
</feature>
<dbReference type="EMBL" id="KN882115">
    <property type="protein sequence ID" value="KIY43252.1"/>
    <property type="molecule type" value="Genomic_DNA"/>
</dbReference>
<proteinExistence type="predicted"/>
<sequence length="340" mass="39162">MTTRETATEIVTTAARESGTEIETATARGTTIVDWTFTFNQAGLAKLLCACLLVFYFHGSSHTKYGNYLLEQITSLEFESHPALREYILENWILKLEDEYIECDLFQEHLNDTLDKLHVRNDAEWDGHLMRKVVSLNAYDLMNSKKDILQELSLTRKSTKHPEPNTLPEVRKLLEVYKREQLHSFRRGRKYRERDVDNYSRGITALEGKDGNNGNLKKWVEETTMAQLRLLREDWADAEPRSDLDMDVDHTSDDRGMDIDVPEHEPSWELVNDDALGDYTVTPGVNLLVDGELITVVTGDELQSEDSELAEGHGDDDDNECINEENEEPDEDSQWRFETE</sequence>
<feature type="domain" description="DUF6589" evidence="2">
    <location>
        <begin position="52"/>
        <end position="161"/>
    </location>
</feature>
<evidence type="ECO:0000256" key="1">
    <source>
        <dbReference type="SAM" id="MobiDB-lite"/>
    </source>
</evidence>
<evidence type="ECO:0000313" key="4">
    <source>
        <dbReference type="Proteomes" id="UP000054144"/>
    </source>
</evidence>
<dbReference type="Proteomes" id="UP000054144">
    <property type="component" value="Unassembled WGS sequence"/>
</dbReference>
<evidence type="ECO:0000259" key="2">
    <source>
        <dbReference type="Pfam" id="PF20231"/>
    </source>
</evidence>
<gene>
    <name evidence="3" type="ORF">FISHEDRAFT_78759</name>
</gene>
<accession>A0A0D6ZZI4</accession>
<dbReference type="AlphaFoldDB" id="A0A0D6ZZI4"/>